<dbReference type="PROSITE" id="PS00615">
    <property type="entry name" value="C_TYPE_LECTIN_1"/>
    <property type="match status" value="1"/>
</dbReference>
<dbReference type="SMART" id="SM00034">
    <property type="entry name" value="CLECT"/>
    <property type="match status" value="1"/>
</dbReference>
<protein>
    <submittedName>
        <fullName evidence="4">Perlucin</fullName>
    </submittedName>
</protein>
<dbReference type="PROSITE" id="PS50041">
    <property type="entry name" value="C_TYPE_LECTIN_2"/>
    <property type="match status" value="1"/>
</dbReference>
<evidence type="ECO:0000313" key="5">
    <source>
        <dbReference type="Proteomes" id="UP000242188"/>
    </source>
</evidence>
<dbReference type="AlphaFoldDB" id="A0A210Q3W2"/>
<dbReference type="PANTHER" id="PTHR22803">
    <property type="entry name" value="MANNOSE, PHOSPHOLIPASE, LECTIN RECEPTOR RELATED"/>
    <property type="match status" value="1"/>
</dbReference>
<reference evidence="4 5" key="1">
    <citation type="journal article" date="2017" name="Nat. Ecol. Evol.">
        <title>Scallop genome provides insights into evolution of bilaterian karyotype and development.</title>
        <authorList>
            <person name="Wang S."/>
            <person name="Zhang J."/>
            <person name="Jiao W."/>
            <person name="Li J."/>
            <person name="Xun X."/>
            <person name="Sun Y."/>
            <person name="Guo X."/>
            <person name="Huan P."/>
            <person name="Dong B."/>
            <person name="Zhang L."/>
            <person name="Hu X."/>
            <person name="Sun X."/>
            <person name="Wang J."/>
            <person name="Zhao C."/>
            <person name="Wang Y."/>
            <person name="Wang D."/>
            <person name="Huang X."/>
            <person name="Wang R."/>
            <person name="Lv J."/>
            <person name="Li Y."/>
            <person name="Zhang Z."/>
            <person name="Liu B."/>
            <person name="Lu W."/>
            <person name="Hui Y."/>
            <person name="Liang J."/>
            <person name="Zhou Z."/>
            <person name="Hou R."/>
            <person name="Li X."/>
            <person name="Liu Y."/>
            <person name="Li H."/>
            <person name="Ning X."/>
            <person name="Lin Y."/>
            <person name="Zhao L."/>
            <person name="Xing Q."/>
            <person name="Dou J."/>
            <person name="Li Y."/>
            <person name="Mao J."/>
            <person name="Guo H."/>
            <person name="Dou H."/>
            <person name="Li T."/>
            <person name="Mu C."/>
            <person name="Jiang W."/>
            <person name="Fu Q."/>
            <person name="Fu X."/>
            <person name="Miao Y."/>
            <person name="Liu J."/>
            <person name="Yu Q."/>
            <person name="Li R."/>
            <person name="Liao H."/>
            <person name="Li X."/>
            <person name="Kong Y."/>
            <person name="Jiang Z."/>
            <person name="Chourrout D."/>
            <person name="Li R."/>
            <person name="Bao Z."/>
        </authorList>
    </citation>
    <scope>NUCLEOTIDE SEQUENCE [LARGE SCALE GENOMIC DNA]</scope>
    <source>
        <strain evidence="4 5">PY_sf001</strain>
    </source>
</reference>
<evidence type="ECO:0000256" key="1">
    <source>
        <dbReference type="ARBA" id="ARBA00023157"/>
    </source>
</evidence>
<sequence>MALVVPICFLLVLLHTSKVSGVACPNGWTRHDTSCYFFVDMQESWEDASAHCEAFDSQLAAIETEREDVFIRNTLIHLHAHDSSPSVKYWTDGTDVATETEWIWAYSEKPILDYSHWCPNQPDNFNSDEDCMRLAKFCGFGWDDGNCESKHYFICERYDKDMIIFEGGDQHFFGHRCMYHQGLHLFCPKHLVNTVVWPLA</sequence>
<feature type="chain" id="PRO_5013210741" evidence="2">
    <location>
        <begin position="22"/>
        <end position="200"/>
    </location>
</feature>
<evidence type="ECO:0000259" key="3">
    <source>
        <dbReference type="PROSITE" id="PS50041"/>
    </source>
</evidence>
<feature type="signal peptide" evidence="2">
    <location>
        <begin position="1"/>
        <end position="21"/>
    </location>
</feature>
<name>A0A210Q3W2_MIZYE</name>
<dbReference type="Proteomes" id="UP000242188">
    <property type="component" value="Unassembled WGS sequence"/>
</dbReference>
<dbReference type="InterPro" id="IPR018378">
    <property type="entry name" value="C-type_lectin_CS"/>
</dbReference>
<accession>A0A210Q3W2</accession>
<dbReference type="OrthoDB" id="6072365at2759"/>
<keyword evidence="1" id="KW-1015">Disulfide bond</keyword>
<proteinExistence type="predicted"/>
<gene>
    <name evidence="4" type="ORF">KP79_PYT24168</name>
</gene>
<dbReference type="CDD" id="cd00037">
    <property type="entry name" value="CLECT"/>
    <property type="match status" value="1"/>
</dbReference>
<dbReference type="Gene3D" id="3.10.100.10">
    <property type="entry name" value="Mannose-Binding Protein A, subunit A"/>
    <property type="match status" value="1"/>
</dbReference>
<dbReference type="InterPro" id="IPR016186">
    <property type="entry name" value="C-type_lectin-like/link_sf"/>
</dbReference>
<feature type="domain" description="C-type lectin" evidence="3">
    <location>
        <begin position="31"/>
        <end position="156"/>
    </location>
</feature>
<dbReference type="SUPFAM" id="SSF56436">
    <property type="entry name" value="C-type lectin-like"/>
    <property type="match status" value="1"/>
</dbReference>
<dbReference type="EMBL" id="NEDP02005106">
    <property type="protein sequence ID" value="OWF43420.1"/>
    <property type="molecule type" value="Genomic_DNA"/>
</dbReference>
<evidence type="ECO:0000256" key="2">
    <source>
        <dbReference type="SAM" id="SignalP"/>
    </source>
</evidence>
<keyword evidence="5" id="KW-1185">Reference proteome</keyword>
<dbReference type="InterPro" id="IPR050111">
    <property type="entry name" value="C-type_lectin/snaclec_domain"/>
</dbReference>
<organism evidence="4 5">
    <name type="scientific">Mizuhopecten yessoensis</name>
    <name type="common">Japanese scallop</name>
    <name type="synonym">Patinopecten yessoensis</name>
    <dbReference type="NCBI Taxonomy" id="6573"/>
    <lineage>
        <taxon>Eukaryota</taxon>
        <taxon>Metazoa</taxon>
        <taxon>Spiralia</taxon>
        <taxon>Lophotrochozoa</taxon>
        <taxon>Mollusca</taxon>
        <taxon>Bivalvia</taxon>
        <taxon>Autobranchia</taxon>
        <taxon>Pteriomorphia</taxon>
        <taxon>Pectinida</taxon>
        <taxon>Pectinoidea</taxon>
        <taxon>Pectinidae</taxon>
        <taxon>Mizuhopecten</taxon>
    </lineage>
</organism>
<comment type="caution">
    <text evidence="4">The sequence shown here is derived from an EMBL/GenBank/DDBJ whole genome shotgun (WGS) entry which is preliminary data.</text>
</comment>
<keyword evidence="2" id="KW-0732">Signal</keyword>
<dbReference type="InterPro" id="IPR001304">
    <property type="entry name" value="C-type_lectin-like"/>
</dbReference>
<evidence type="ECO:0000313" key="4">
    <source>
        <dbReference type="EMBL" id="OWF43420.1"/>
    </source>
</evidence>
<dbReference type="Pfam" id="PF00059">
    <property type="entry name" value="Lectin_C"/>
    <property type="match status" value="1"/>
</dbReference>
<dbReference type="InterPro" id="IPR016187">
    <property type="entry name" value="CTDL_fold"/>
</dbReference>